<protein>
    <submittedName>
        <fullName evidence="1">16805_t:CDS:1</fullName>
    </submittedName>
</protein>
<sequence>NKTERHCLSTAYSIVKTIDENLKIVCVCKRDNKVYSLISHKSYIYEDKSWNPCNENVDTSNLILDLSNSMIELSLEEPREHVRNVQEADIEIRVPIHLAPDLSPTYTATNTNDNEVLDEFSTKLSINDLGNLMEKVTKDSTLYYLAKICDTYESFDPKNTDVKKKLDENLKRDITALVNSSKKAKKLRNIFGVEFAKQIAIPPSVLKKTNTDNLIAFIRFFKENS</sequence>
<dbReference type="AlphaFoldDB" id="A0A9N9BBV3"/>
<organism evidence="1 2">
    <name type="scientific">Dentiscutata erythropus</name>
    <dbReference type="NCBI Taxonomy" id="1348616"/>
    <lineage>
        <taxon>Eukaryota</taxon>
        <taxon>Fungi</taxon>
        <taxon>Fungi incertae sedis</taxon>
        <taxon>Mucoromycota</taxon>
        <taxon>Glomeromycotina</taxon>
        <taxon>Glomeromycetes</taxon>
        <taxon>Diversisporales</taxon>
        <taxon>Gigasporaceae</taxon>
        <taxon>Dentiscutata</taxon>
    </lineage>
</organism>
<evidence type="ECO:0000313" key="2">
    <source>
        <dbReference type="Proteomes" id="UP000789405"/>
    </source>
</evidence>
<evidence type="ECO:0000313" key="1">
    <source>
        <dbReference type="EMBL" id="CAG8558394.1"/>
    </source>
</evidence>
<accession>A0A9N9BBV3</accession>
<keyword evidence="2" id="KW-1185">Reference proteome</keyword>
<gene>
    <name evidence="1" type="ORF">DERYTH_LOCUS5615</name>
</gene>
<dbReference type="OrthoDB" id="10568638at2759"/>
<proteinExistence type="predicted"/>
<feature type="non-terminal residue" evidence="1">
    <location>
        <position position="1"/>
    </location>
</feature>
<dbReference type="EMBL" id="CAJVPY010002372">
    <property type="protein sequence ID" value="CAG8558394.1"/>
    <property type="molecule type" value="Genomic_DNA"/>
</dbReference>
<comment type="caution">
    <text evidence="1">The sequence shown here is derived from an EMBL/GenBank/DDBJ whole genome shotgun (WGS) entry which is preliminary data.</text>
</comment>
<name>A0A9N9BBV3_9GLOM</name>
<dbReference type="Proteomes" id="UP000789405">
    <property type="component" value="Unassembled WGS sequence"/>
</dbReference>
<reference evidence="1" key="1">
    <citation type="submission" date="2021-06" db="EMBL/GenBank/DDBJ databases">
        <authorList>
            <person name="Kallberg Y."/>
            <person name="Tangrot J."/>
            <person name="Rosling A."/>
        </authorList>
    </citation>
    <scope>NUCLEOTIDE SEQUENCE</scope>
    <source>
        <strain evidence="1">MA453B</strain>
    </source>
</reference>